<keyword evidence="1" id="KW-0812">Transmembrane</keyword>
<dbReference type="AlphaFoldDB" id="A0AAQ3P6E0"/>
<gene>
    <name evidence="2" type="ORF">V8G54_001460</name>
</gene>
<organism evidence="2 3">
    <name type="scientific">Vigna mungo</name>
    <name type="common">Black gram</name>
    <name type="synonym">Phaseolus mungo</name>
    <dbReference type="NCBI Taxonomy" id="3915"/>
    <lineage>
        <taxon>Eukaryota</taxon>
        <taxon>Viridiplantae</taxon>
        <taxon>Streptophyta</taxon>
        <taxon>Embryophyta</taxon>
        <taxon>Tracheophyta</taxon>
        <taxon>Spermatophyta</taxon>
        <taxon>Magnoliopsida</taxon>
        <taxon>eudicotyledons</taxon>
        <taxon>Gunneridae</taxon>
        <taxon>Pentapetalae</taxon>
        <taxon>rosids</taxon>
        <taxon>fabids</taxon>
        <taxon>Fabales</taxon>
        <taxon>Fabaceae</taxon>
        <taxon>Papilionoideae</taxon>
        <taxon>50 kb inversion clade</taxon>
        <taxon>NPAAA clade</taxon>
        <taxon>indigoferoid/millettioid clade</taxon>
        <taxon>Phaseoleae</taxon>
        <taxon>Vigna</taxon>
    </lineage>
</organism>
<feature type="transmembrane region" description="Helical" evidence="1">
    <location>
        <begin position="164"/>
        <end position="188"/>
    </location>
</feature>
<dbReference type="EMBL" id="CP144700">
    <property type="protein sequence ID" value="WVZ22916.1"/>
    <property type="molecule type" value="Genomic_DNA"/>
</dbReference>
<sequence length="193" mass="21341">RIDTRLGVTCEVHKAEVVGGLSGCMEEHGDEFPGGGGRVGVGYFEDIGPFDDDGILDTEVMVLAAETQVFDGDDNILENEAMNLASETQALGDGETQLLDEVCESDRMQVLDNVDDDELSVDNDNGEIDSRKGKSWQRNRSERKKVIILKQSQKQRLQLSSIRVIVVDFTLTVVPIQIFMEGIMFFAVEVLGR</sequence>
<evidence type="ECO:0000256" key="1">
    <source>
        <dbReference type="SAM" id="Phobius"/>
    </source>
</evidence>
<feature type="non-terminal residue" evidence="2">
    <location>
        <position position="1"/>
    </location>
</feature>
<protein>
    <submittedName>
        <fullName evidence="2">Uncharacterized protein</fullName>
    </submittedName>
</protein>
<evidence type="ECO:0000313" key="2">
    <source>
        <dbReference type="EMBL" id="WVZ22916.1"/>
    </source>
</evidence>
<reference evidence="2 3" key="1">
    <citation type="journal article" date="2023" name="Life. Sci Alliance">
        <title>Evolutionary insights into 3D genome organization and epigenetic landscape of Vigna mungo.</title>
        <authorList>
            <person name="Junaid A."/>
            <person name="Singh B."/>
            <person name="Bhatia S."/>
        </authorList>
    </citation>
    <scope>NUCLEOTIDE SEQUENCE [LARGE SCALE GENOMIC DNA]</scope>
    <source>
        <strain evidence="2">Urdbean</strain>
    </source>
</reference>
<evidence type="ECO:0000313" key="3">
    <source>
        <dbReference type="Proteomes" id="UP001374535"/>
    </source>
</evidence>
<proteinExistence type="predicted"/>
<name>A0AAQ3P6E0_VIGMU</name>
<keyword evidence="1" id="KW-1133">Transmembrane helix</keyword>
<dbReference type="Proteomes" id="UP001374535">
    <property type="component" value="Chromosome 1"/>
</dbReference>
<keyword evidence="1" id="KW-0472">Membrane</keyword>
<accession>A0AAQ3P6E0</accession>
<keyword evidence="3" id="KW-1185">Reference proteome</keyword>